<dbReference type="PANTHER" id="PTHR21659">
    <property type="entry name" value="HYDROPHOBIC PROTEIN RCI2 LOW TEMPERATURE AND SALT RESPONSIVE PROTEIN LTI6 -RELATED"/>
    <property type="match status" value="1"/>
</dbReference>
<dbReference type="OrthoDB" id="9810121at2"/>
<dbReference type="PROSITE" id="PS01309">
    <property type="entry name" value="UPF0057"/>
    <property type="match status" value="1"/>
</dbReference>
<sequence length="52" mass="5601">MGILVLILTVLIPPLGVAMKHGLGATTLINLVLTLLFYIPGLIHGLYVNYAR</sequence>
<evidence type="ECO:0000256" key="1">
    <source>
        <dbReference type="ARBA" id="ARBA00004370"/>
    </source>
</evidence>
<dbReference type="Proteomes" id="UP000285232">
    <property type="component" value="Unassembled WGS sequence"/>
</dbReference>
<evidence type="ECO:0000256" key="3">
    <source>
        <dbReference type="ARBA" id="ARBA00022692"/>
    </source>
</evidence>
<evidence type="ECO:0000313" key="7">
    <source>
        <dbReference type="EMBL" id="RJY10224.1"/>
    </source>
</evidence>
<keyword evidence="8" id="KW-1185">Reference proteome</keyword>
<dbReference type="AlphaFoldDB" id="A0A419RWS7"/>
<name>A0A419RWS7_9SPHN</name>
<evidence type="ECO:0000256" key="4">
    <source>
        <dbReference type="ARBA" id="ARBA00022989"/>
    </source>
</evidence>
<proteinExistence type="inferred from homology"/>
<comment type="similarity">
    <text evidence="2">Belongs to the UPF0057 (PMP3) family.</text>
</comment>
<protein>
    <submittedName>
        <fullName evidence="7">YqaE/Pmp3 family membrane protein</fullName>
    </submittedName>
</protein>
<evidence type="ECO:0000256" key="5">
    <source>
        <dbReference type="ARBA" id="ARBA00023136"/>
    </source>
</evidence>
<evidence type="ECO:0000256" key="2">
    <source>
        <dbReference type="ARBA" id="ARBA00009530"/>
    </source>
</evidence>
<keyword evidence="5 6" id="KW-0472">Membrane</keyword>
<comment type="caution">
    <text evidence="7">The sequence shown here is derived from an EMBL/GenBank/DDBJ whole genome shotgun (WGS) entry which is preliminary data.</text>
</comment>
<feature type="transmembrane region" description="Helical" evidence="6">
    <location>
        <begin position="28"/>
        <end position="50"/>
    </location>
</feature>
<reference evidence="7 8" key="1">
    <citation type="journal article" date="2017" name="Int. J. Syst. Evol. Microbiol.">
        <title>Erythrobacter aquimixticola sp. nov., isolated from the junction between the ocean and a freshwater spring.</title>
        <authorList>
            <person name="Park S."/>
            <person name="Jung Y.T."/>
            <person name="Choi S.J."/>
            <person name="Yoon J.H."/>
        </authorList>
    </citation>
    <scope>NUCLEOTIDE SEQUENCE [LARGE SCALE GENOMIC DNA]</scope>
    <source>
        <strain evidence="7 8">JSSK-14</strain>
    </source>
</reference>
<dbReference type="GO" id="GO:0016020">
    <property type="term" value="C:membrane"/>
    <property type="evidence" value="ECO:0007669"/>
    <property type="project" value="UniProtKB-SubCell"/>
</dbReference>
<keyword evidence="4 6" id="KW-1133">Transmembrane helix</keyword>
<dbReference type="Pfam" id="PF01679">
    <property type="entry name" value="Pmp3"/>
    <property type="match status" value="1"/>
</dbReference>
<gene>
    <name evidence="7" type="ORF">D6201_05905</name>
</gene>
<evidence type="ECO:0000313" key="8">
    <source>
        <dbReference type="Proteomes" id="UP000285232"/>
    </source>
</evidence>
<dbReference type="InterPro" id="IPR000612">
    <property type="entry name" value="PMP3"/>
</dbReference>
<evidence type="ECO:0000256" key="6">
    <source>
        <dbReference type="SAM" id="Phobius"/>
    </source>
</evidence>
<dbReference type="PANTHER" id="PTHR21659:SF42">
    <property type="entry name" value="UPF0057 MEMBRANE PROTEIN ZK632.10-RELATED"/>
    <property type="match status" value="1"/>
</dbReference>
<accession>A0A419RWS7</accession>
<keyword evidence="3 6" id="KW-0812">Transmembrane</keyword>
<organism evidence="7 8">
    <name type="scientific">Aurantiacibacter aquimixticola</name>
    <dbReference type="NCBI Taxonomy" id="1958945"/>
    <lineage>
        <taxon>Bacteria</taxon>
        <taxon>Pseudomonadati</taxon>
        <taxon>Pseudomonadota</taxon>
        <taxon>Alphaproteobacteria</taxon>
        <taxon>Sphingomonadales</taxon>
        <taxon>Erythrobacteraceae</taxon>
        <taxon>Aurantiacibacter</taxon>
    </lineage>
</organism>
<dbReference type="EMBL" id="RAHX01000001">
    <property type="protein sequence ID" value="RJY10224.1"/>
    <property type="molecule type" value="Genomic_DNA"/>
</dbReference>
<comment type="subcellular location">
    <subcellularLocation>
        <location evidence="1">Membrane</location>
    </subcellularLocation>
</comment>